<gene>
    <name evidence="2" type="ORF">G3I66_32760</name>
</gene>
<sequence length="314" mass="34242">MPEAVVLIKSASDANSIEQTALPVPMALVHRTRVQDAFPISWIPKGGDRFSVTAVLPHDHPFFAPVHGDRHDPLLIAETLRQAAMLVFHAGYGVPVGYHFLMATLDYTCHLEHLAVPGEAVRLEVEVVCSQLKFRGGQPVQGQVDWTVRRAGRLAATGTATTRFTSPQVYRRMRGDFATPTTSVPRTAPVPAARVGRTRDEDVVLSASSQQDMWRLRVDTRHPTLFQRPNDHVPGMLLLEAARQAACLVTGPGPFVPSIGGTRFLRYAEFDSPCWIQATVRPGPAAGLTTVRVTGHQDGNLVFLTTLSGPAFFG</sequence>
<dbReference type="InterPro" id="IPR047757">
    <property type="entry name" value="AfsA-like"/>
</dbReference>
<comment type="caution">
    <text evidence="2">The sequence shown here is derived from an EMBL/GenBank/DDBJ whole genome shotgun (WGS) entry which is preliminary data.</text>
</comment>
<dbReference type="RefSeq" id="WP_164278651.1">
    <property type="nucleotide sequence ID" value="NZ_JAAGMQ010000959.1"/>
</dbReference>
<dbReference type="NCBIfam" id="NF041195">
    <property type="entry name" value="ScbA_BarX_GamBu"/>
    <property type="match status" value="1"/>
</dbReference>
<organism evidence="2 3">
    <name type="scientific">Streptomyces rubrogriseus</name>
    <dbReference type="NCBI Taxonomy" id="194673"/>
    <lineage>
        <taxon>Bacteria</taxon>
        <taxon>Bacillati</taxon>
        <taxon>Actinomycetota</taxon>
        <taxon>Actinomycetes</taxon>
        <taxon>Kitasatosporales</taxon>
        <taxon>Streptomycetaceae</taxon>
        <taxon>Streptomyces</taxon>
        <taxon>Streptomyces violaceoruber group</taxon>
    </lineage>
</organism>
<dbReference type="SUPFAM" id="SSF54637">
    <property type="entry name" value="Thioesterase/thiol ester dehydrase-isomerase"/>
    <property type="match status" value="1"/>
</dbReference>
<reference evidence="2 3" key="1">
    <citation type="submission" date="2020-01" db="EMBL/GenBank/DDBJ databases">
        <title>Insect and environment-associated Actinomycetes.</title>
        <authorList>
            <person name="Currrie C."/>
            <person name="Chevrette M."/>
            <person name="Carlson C."/>
            <person name="Stubbendieck R."/>
            <person name="Wendt-Pienkowski E."/>
        </authorList>
    </citation>
    <scope>NUCLEOTIDE SEQUENCE [LARGE SCALE GENOMIC DNA]</scope>
    <source>
        <strain evidence="2 3">SID7739</strain>
    </source>
</reference>
<dbReference type="InterPro" id="IPR005509">
    <property type="entry name" value="AfsA_hotdog_dom"/>
</dbReference>
<dbReference type="Pfam" id="PF03756">
    <property type="entry name" value="AfsA"/>
    <property type="match status" value="2"/>
</dbReference>
<accession>A0A6G3TMQ9</accession>
<dbReference type="InterPro" id="IPR029069">
    <property type="entry name" value="HotDog_dom_sf"/>
</dbReference>
<dbReference type="AlphaFoldDB" id="A0A6G3TMQ9"/>
<protein>
    <submittedName>
        <fullName evidence="2">Adhesin</fullName>
    </submittedName>
</protein>
<feature type="domain" description="A-factor biosynthesis hotdog" evidence="1">
    <location>
        <begin position="28"/>
        <end position="163"/>
    </location>
</feature>
<dbReference type="Proteomes" id="UP000475666">
    <property type="component" value="Unassembled WGS sequence"/>
</dbReference>
<evidence type="ECO:0000313" key="2">
    <source>
        <dbReference type="EMBL" id="NEC37914.1"/>
    </source>
</evidence>
<evidence type="ECO:0000313" key="3">
    <source>
        <dbReference type="Proteomes" id="UP000475666"/>
    </source>
</evidence>
<feature type="domain" description="A-factor biosynthesis hotdog" evidence="1">
    <location>
        <begin position="195"/>
        <end position="281"/>
    </location>
</feature>
<proteinExistence type="predicted"/>
<dbReference type="GO" id="GO:0016740">
    <property type="term" value="F:transferase activity"/>
    <property type="evidence" value="ECO:0007669"/>
    <property type="project" value="InterPro"/>
</dbReference>
<evidence type="ECO:0000259" key="1">
    <source>
        <dbReference type="Pfam" id="PF03756"/>
    </source>
</evidence>
<name>A0A6G3TMQ9_9ACTN</name>
<dbReference type="EMBL" id="JAAGMQ010000959">
    <property type="protein sequence ID" value="NEC37914.1"/>
    <property type="molecule type" value="Genomic_DNA"/>
</dbReference>